<dbReference type="PANTHER" id="PTHR33969:SF2">
    <property type="entry name" value="SEGREGATION AND CONDENSATION PROTEIN A"/>
    <property type="match status" value="1"/>
</dbReference>
<evidence type="ECO:0000313" key="3">
    <source>
        <dbReference type="Proteomes" id="UP000199647"/>
    </source>
</evidence>
<dbReference type="Pfam" id="PF02616">
    <property type="entry name" value="SMC_ScpA"/>
    <property type="match status" value="1"/>
</dbReference>
<dbReference type="AlphaFoldDB" id="A0A1H9CSI7"/>
<dbReference type="Gene3D" id="6.10.250.2410">
    <property type="match status" value="1"/>
</dbReference>
<dbReference type="EMBL" id="FOFG01000002">
    <property type="protein sequence ID" value="SEQ04190.1"/>
    <property type="molecule type" value="Genomic_DNA"/>
</dbReference>
<dbReference type="InterPro" id="IPR003768">
    <property type="entry name" value="ScpA"/>
</dbReference>
<proteinExistence type="predicted"/>
<name>A0A1H9CSI7_9HYPH</name>
<dbReference type="STRING" id="1855383.SAMN05216548_102240"/>
<keyword evidence="3" id="KW-1185">Reference proteome</keyword>
<reference evidence="2 3" key="1">
    <citation type="submission" date="2016-10" db="EMBL/GenBank/DDBJ databases">
        <authorList>
            <person name="de Groot N.N."/>
        </authorList>
    </citation>
    <scope>NUCLEOTIDE SEQUENCE [LARGE SCALE GENOMIC DNA]</scope>
    <source>
        <strain evidence="2 3">A52C2</strain>
    </source>
</reference>
<dbReference type="Proteomes" id="UP000199647">
    <property type="component" value="Unassembled WGS sequence"/>
</dbReference>
<dbReference type="OrthoDB" id="9793741at2"/>
<protein>
    <recommendedName>
        <fullName evidence="1">Segregation and condensation protein A</fullName>
    </recommendedName>
</protein>
<dbReference type="PANTHER" id="PTHR33969">
    <property type="entry name" value="SEGREGATION AND CONDENSATION PROTEIN A"/>
    <property type="match status" value="1"/>
</dbReference>
<evidence type="ECO:0000256" key="1">
    <source>
        <dbReference type="ARBA" id="ARBA00044777"/>
    </source>
</evidence>
<gene>
    <name evidence="2" type="ORF">SAMN05216548_102240</name>
</gene>
<accession>A0A1H9CSI7</accession>
<dbReference type="RefSeq" id="WP_092495402.1">
    <property type="nucleotide sequence ID" value="NZ_FOFG01000002.1"/>
</dbReference>
<evidence type="ECO:0000313" key="2">
    <source>
        <dbReference type="EMBL" id="SEQ04190.1"/>
    </source>
</evidence>
<organism evidence="2 3">
    <name type="scientific">Faunimonas pinastri</name>
    <dbReference type="NCBI Taxonomy" id="1855383"/>
    <lineage>
        <taxon>Bacteria</taxon>
        <taxon>Pseudomonadati</taxon>
        <taxon>Pseudomonadota</taxon>
        <taxon>Alphaproteobacteria</taxon>
        <taxon>Hyphomicrobiales</taxon>
        <taxon>Afifellaceae</taxon>
        <taxon>Faunimonas</taxon>
    </lineage>
</organism>
<sequence length="255" mass="28819">MTPAPEETLVVDVEGFEGPLDLLLSLARDQKVDLTRISVLALVEQYLTFIEEAGRLRLEIAADYLVMAAWLAYLKSRLLLPEKQDDEEPSGEELAARLAFRLRRLEAMRGAASQLMEGSLFGRDVFGRGLPEALSTTRTLTWQASLFDLLEAYGAQRQRQFVSFVRVARRQVFSLQDARDHLMRFIGDMNDWTALDSFLIQYLAVPELRATARASSLSASLELVREGYIELKQAEPFAPLLARRRQQPRSDLADG</sequence>